<dbReference type="Pfam" id="PF02585">
    <property type="entry name" value="PIG-L"/>
    <property type="match status" value="1"/>
</dbReference>
<feature type="domain" description="DUF7402" evidence="2">
    <location>
        <begin position="642"/>
        <end position="776"/>
    </location>
</feature>
<reference evidence="3 4" key="1">
    <citation type="submission" date="2016-06" db="EMBL/GenBank/DDBJ databases">
        <title>Genome sequence of endosymbiont of Candidatus Endolucinida thiodiazotropha.</title>
        <authorList>
            <person name="Poehlein A."/>
            <person name="Koenig S."/>
            <person name="Heiden S.E."/>
            <person name="Thuermer A."/>
            <person name="Voget S."/>
            <person name="Daniel R."/>
            <person name="Markert S."/>
            <person name="Gros O."/>
            <person name="Schweder T."/>
        </authorList>
    </citation>
    <scope>NUCLEOTIDE SEQUENCE [LARGE SCALE GENOMIC DNA]</scope>
    <source>
        <strain evidence="3 4">COS</strain>
    </source>
</reference>
<gene>
    <name evidence="3" type="ORF">CODIS_08310</name>
</gene>
<feature type="domain" description="DUF7402" evidence="2">
    <location>
        <begin position="400"/>
        <end position="535"/>
    </location>
</feature>
<dbReference type="Pfam" id="PF24135">
    <property type="entry name" value="DUF7402"/>
    <property type="match status" value="3"/>
</dbReference>
<evidence type="ECO:0000256" key="1">
    <source>
        <dbReference type="SAM" id="MobiDB-lite"/>
    </source>
</evidence>
<dbReference type="Gene3D" id="3.40.50.10320">
    <property type="entry name" value="LmbE-like"/>
    <property type="match status" value="1"/>
</dbReference>
<organism evidence="3 4">
    <name type="scientific">Candidatus Thiodiazotropha endolucinida</name>
    <dbReference type="NCBI Taxonomy" id="1655433"/>
    <lineage>
        <taxon>Bacteria</taxon>
        <taxon>Pseudomonadati</taxon>
        <taxon>Pseudomonadota</taxon>
        <taxon>Gammaproteobacteria</taxon>
        <taxon>Chromatiales</taxon>
        <taxon>Sedimenticolaceae</taxon>
        <taxon>Candidatus Thiodiazotropha</taxon>
    </lineage>
</organism>
<dbReference type="Proteomes" id="UP000094769">
    <property type="component" value="Unassembled WGS sequence"/>
</dbReference>
<accession>A0A7Z0VNA1</accession>
<dbReference type="RefSeq" id="WP_069121573.1">
    <property type="nucleotide sequence ID" value="NZ_MARB01000004.1"/>
</dbReference>
<name>A0A7Z0VNA1_9GAMM</name>
<dbReference type="InterPro" id="IPR008979">
    <property type="entry name" value="Galactose-bd-like_sf"/>
</dbReference>
<comment type="caution">
    <text evidence="3">The sequence shown here is derived from an EMBL/GenBank/DDBJ whole genome shotgun (WGS) entry which is preliminary data.</text>
</comment>
<dbReference type="InterPro" id="IPR055826">
    <property type="entry name" value="DUF7402"/>
</dbReference>
<dbReference type="EMBL" id="MARB01000004">
    <property type="protein sequence ID" value="ODJ88739.1"/>
    <property type="molecule type" value="Genomic_DNA"/>
</dbReference>
<dbReference type="GO" id="GO:0016811">
    <property type="term" value="F:hydrolase activity, acting on carbon-nitrogen (but not peptide) bonds, in linear amides"/>
    <property type="evidence" value="ECO:0007669"/>
    <property type="project" value="TreeGrafter"/>
</dbReference>
<dbReference type="InterPro" id="IPR013783">
    <property type="entry name" value="Ig-like_fold"/>
</dbReference>
<dbReference type="Gene3D" id="2.60.120.260">
    <property type="entry name" value="Galactose-binding domain-like"/>
    <property type="match status" value="3"/>
</dbReference>
<keyword evidence="4" id="KW-1185">Reference proteome</keyword>
<feature type="compositionally biased region" description="Low complexity" evidence="1">
    <location>
        <begin position="888"/>
        <end position="903"/>
    </location>
</feature>
<dbReference type="InterPro" id="IPR003737">
    <property type="entry name" value="GlcNAc_PI_deacetylase-related"/>
</dbReference>
<feature type="domain" description="DUF7402" evidence="2">
    <location>
        <begin position="883"/>
        <end position="1017"/>
    </location>
</feature>
<dbReference type="SUPFAM" id="SSF49785">
    <property type="entry name" value="Galactose-binding domain-like"/>
    <property type="match status" value="3"/>
</dbReference>
<dbReference type="PANTHER" id="PTHR12993">
    <property type="entry name" value="N-ACETYLGLUCOSAMINYL-PHOSPHATIDYLINOSITOL DE-N-ACETYLASE-RELATED"/>
    <property type="match status" value="1"/>
</dbReference>
<evidence type="ECO:0000259" key="2">
    <source>
        <dbReference type="Pfam" id="PF24135"/>
    </source>
</evidence>
<protein>
    <submittedName>
        <fullName evidence="3">Glucosamine-6-phosphate deaminase-like protein</fullName>
    </submittedName>
</protein>
<dbReference type="AlphaFoldDB" id="A0A7Z0VNA1"/>
<proteinExistence type="predicted"/>
<dbReference type="PANTHER" id="PTHR12993:SF11">
    <property type="entry name" value="N-ACETYLGLUCOSAMINYL-PHOSPHATIDYLINOSITOL DE-N-ACETYLASE"/>
    <property type="match status" value="1"/>
</dbReference>
<feature type="region of interest" description="Disordered" evidence="1">
    <location>
        <begin position="888"/>
        <end position="916"/>
    </location>
</feature>
<sequence>MTVFTARKLCIAYFLLAILSLPQMGVASILVVAPHPDDDIITASGVIADAVDRGEQVTVVYITNGDISGIAQGLVRQSEAVNAQVDYLGTTESDLIFLGYPDGSLDVIYRFYPDETDVYTTASGQSTTYGNRGLGGTDYHTFRFGSPANYNRFNIISDLTSIIDTYRPDHIFTTSEFDNHTDHSTTYELILLGLQNVFAADPTYTPSLHKTVVWSSQPSIWPEPLDPTTFHVEIPDLNQTALDWADRESLNVPLSMQDTLLSNNLKVNAIARHVTQGGIQGFLGKFVHKDEIFWIENPLTANTPPVVDAGPSIAVAMGETVQLDASGSFDIGGAQLAYQWSQLSGPGVILSDPTSETPFFTAPSGLQEDAVLRFRLVVSNGNFSTIPDHVEVTVQSLDQNIAPIASSVTASSENAGATQTAQKAIDGVATGWPIDYTREWASSGEGTGAWIELTWDQVYAVNRIVLYDRPNSADQISSATLSFSDGSTLTVGPLDNGGLATTYSFPAKYINSLRMTVDQVGGSTINVGLAEIEVFGSLGTGVNLPPSADAGQDQIVLEGVSVQLDGSGSSDPNNDPLNYLWTQVSGSNVLLSDNTLINPTFTAPTGLLQNEQLVFELVVDDGSLVSSADSVTITVSSNQYSNIAAGAIVSASSENTSTTQTAVKAIDGVATGYPVDHTREWATVGEGAGAWLDLNWSDAYTIDRVVLYDRPNGADHIQSALLSFSDGSTMAVGALDNAGGMTEVVFAPRTVTSMRLTVEQTASASTNIGLAEIEVYGTRDDGVNLRPTADAGPDQSVLEGDLVSLDGSASSDPNGDPINYQWLQVSGIPVTLSGHMTVSPSFVAPSGLTQSEVLVFELVVDDAIDSSLPDTVTITVTSLQNINVAPTASVTASSQNTSTSQTADKAVDTVPSGYPNDHTREWATTGEGAGAWIELAWSSAQTVDRILLYDRPNGNDQIVSGTLTFSDGSTVAVATLDNSGGATEIFITPRSVTSLRLTVDQVSPVTLNAGLAEIEVFATP</sequence>
<evidence type="ECO:0000313" key="3">
    <source>
        <dbReference type="EMBL" id="ODJ88739.1"/>
    </source>
</evidence>
<dbReference type="SUPFAM" id="SSF102588">
    <property type="entry name" value="LmbE-like"/>
    <property type="match status" value="1"/>
</dbReference>
<dbReference type="InterPro" id="IPR024078">
    <property type="entry name" value="LmbE-like_dom_sf"/>
</dbReference>
<dbReference type="Gene3D" id="2.60.40.10">
    <property type="entry name" value="Immunoglobulins"/>
    <property type="match status" value="3"/>
</dbReference>
<dbReference type="Pfam" id="PF22352">
    <property type="entry name" value="K319L-like_PKD"/>
    <property type="match status" value="3"/>
</dbReference>
<dbReference type="OrthoDB" id="9758386at2"/>
<evidence type="ECO:0000313" key="4">
    <source>
        <dbReference type="Proteomes" id="UP000094769"/>
    </source>
</evidence>